<feature type="region of interest" description="Disordered" evidence="1">
    <location>
        <begin position="401"/>
        <end position="432"/>
    </location>
</feature>
<dbReference type="AlphaFoldDB" id="A0A1V9YKT8"/>
<dbReference type="EMBL" id="JNBR01001513">
    <property type="protein sequence ID" value="OQR86343.1"/>
    <property type="molecule type" value="Genomic_DNA"/>
</dbReference>
<evidence type="ECO:0000313" key="3">
    <source>
        <dbReference type="Proteomes" id="UP000243579"/>
    </source>
</evidence>
<proteinExistence type="predicted"/>
<feature type="compositionally biased region" description="Low complexity" evidence="1">
    <location>
        <begin position="214"/>
        <end position="224"/>
    </location>
</feature>
<gene>
    <name evidence="2" type="ORF">ACHHYP_10653</name>
</gene>
<protein>
    <submittedName>
        <fullName evidence="2">Uncharacterized protein</fullName>
    </submittedName>
</protein>
<sequence length="454" mass="50554">MASEIKRLVQDERAQAFLRSFATERTRWPELVEATFLYGIHCLSQNYSLHALTVEQVRDITRATLKKPLHYAATPLRNGREAAPKRAMATKPSSSWRRGTPDTEPESDIPSTPEVPTNAPVSESRREIEAYGALLGKPWLDAAWEAFVTTTGYPSIEVDPTDEALRAAYDRLRLPAANLAAPRTFLDFIRGSIVHAMAAPPPPEPAPDVPSSPKPKAAPQTPSPVTGSQPQPRRLPKPATQVPSKVKRELEAQKANILRVRKTTTQRMHEALAKHRVEQYEARAAKPATRPARPSKPQSVGELRRLKQHRLTSAGANALEIATMLADSPFMKNVTTWVLAAGYWSHRAIDYKGWLGDYGPAHTRTVVPGDWSELEDADTLWLQQRRGSKKGDLPPYEWNLDVIDHEEPKRRPSSPPPVPLRATQPEVSTATGDVDPAFEWLVHEARIEGNTFAR</sequence>
<reference evidence="2 3" key="1">
    <citation type="journal article" date="2014" name="Genome Biol. Evol.">
        <title>The secreted proteins of Achlya hypogyna and Thraustotheca clavata identify the ancestral oomycete secretome and reveal gene acquisitions by horizontal gene transfer.</title>
        <authorList>
            <person name="Misner I."/>
            <person name="Blouin N."/>
            <person name="Leonard G."/>
            <person name="Richards T.A."/>
            <person name="Lane C.E."/>
        </authorList>
    </citation>
    <scope>NUCLEOTIDE SEQUENCE [LARGE SCALE GENOMIC DNA]</scope>
    <source>
        <strain evidence="2 3">ATCC 48635</strain>
    </source>
</reference>
<dbReference type="STRING" id="1202772.A0A1V9YKT8"/>
<keyword evidence="3" id="KW-1185">Reference proteome</keyword>
<evidence type="ECO:0000256" key="1">
    <source>
        <dbReference type="SAM" id="MobiDB-lite"/>
    </source>
</evidence>
<name>A0A1V9YKT8_ACHHY</name>
<dbReference type="OrthoDB" id="166788at2759"/>
<feature type="region of interest" description="Disordered" evidence="1">
    <location>
        <begin position="74"/>
        <end position="124"/>
    </location>
</feature>
<feature type="region of interest" description="Disordered" evidence="1">
    <location>
        <begin position="282"/>
        <end position="301"/>
    </location>
</feature>
<organism evidence="2 3">
    <name type="scientific">Achlya hypogyna</name>
    <name type="common">Oomycete</name>
    <name type="synonym">Protoachlya hypogyna</name>
    <dbReference type="NCBI Taxonomy" id="1202772"/>
    <lineage>
        <taxon>Eukaryota</taxon>
        <taxon>Sar</taxon>
        <taxon>Stramenopiles</taxon>
        <taxon>Oomycota</taxon>
        <taxon>Saprolegniomycetes</taxon>
        <taxon>Saprolegniales</taxon>
        <taxon>Achlyaceae</taxon>
        <taxon>Achlya</taxon>
    </lineage>
</organism>
<feature type="region of interest" description="Disordered" evidence="1">
    <location>
        <begin position="199"/>
        <end position="251"/>
    </location>
</feature>
<comment type="caution">
    <text evidence="2">The sequence shown here is derived from an EMBL/GenBank/DDBJ whole genome shotgun (WGS) entry which is preliminary data.</text>
</comment>
<dbReference type="Proteomes" id="UP000243579">
    <property type="component" value="Unassembled WGS sequence"/>
</dbReference>
<evidence type="ECO:0000313" key="2">
    <source>
        <dbReference type="EMBL" id="OQR86343.1"/>
    </source>
</evidence>
<feature type="compositionally biased region" description="Pro residues" evidence="1">
    <location>
        <begin position="199"/>
        <end position="213"/>
    </location>
</feature>
<accession>A0A1V9YKT8</accession>